<dbReference type="CDD" id="cd12153">
    <property type="entry name" value="F1-ATPase_epsilon"/>
    <property type="match status" value="1"/>
</dbReference>
<evidence type="ECO:0000259" key="15">
    <source>
        <dbReference type="Pfam" id="PF05193"/>
    </source>
</evidence>
<dbReference type="FunFam" id="3.30.830.10:FF:000039">
    <property type="entry name" value="Ubiquinol-cytochrome c reductase core subunit 2"/>
    <property type="match status" value="1"/>
</dbReference>
<evidence type="ECO:0000256" key="7">
    <source>
        <dbReference type="ARBA" id="ARBA00022982"/>
    </source>
</evidence>
<protein>
    <recommendedName>
        <fullName evidence="11">Cytochrome b-c1 complex subunit 2, mitochondrial</fullName>
    </recommendedName>
    <alternativeName>
        <fullName evidence="12">Core protein II</fullName>
    </alternativeName>
</protein>
<keyword evidence="6" id="KW-0809">Transit peptide</keyword>
<dbReference type="SUPFAM" id="SSF63411">
    <property type="entry name" value="LuxS/MPP-like metallohydrolase"/>
    <property type="match status" value="2"/>
</dbReference>
<evidence type="ECO:0000256" key="6">
    <source>
        <dbReference type="ARBA" id="ARBA00022946"/>
    </source>
</evidence>
<evidence type="ECO:0000256" key="3">
    <source>
        <dbReference type="ARBA" id="ARBA00022448"/>
    </source>
</evidence>
<dbReference type="Gene3D" id="3.30.830.10">
    <property type="entry name" value="Metalloenzyme, LuxS/M16 peptidase-like"/>
    <property type="match status" value="2"/>
</dbReference>
<dbReference type="Gene3D" id="1.10.1620.20">
    <property type="entry name" value="ATP synthase, F1 complex, epsilon subunit superfamily, mitochondrial"/>
    <property type="match status" value="1"/>
</dbReference>
<evidence type="ECO:0000313" key="16">
    <source>
        <dbReference type="EMBL" id="OMP84711.1"/>
    </source>
</evidence>
<keyword evidence="7" id="KW-0249">Electron transport</keyword>
<feature type="domain" description="Peptidase M16 N-terminal" evidence="14">
    <location>
        <begin position="54"/>
        <end position="183"/>
    </location>
</feature>
<dbReference type="Pfam" id="PF04627">
    <property type="entry name" value="ATP-synt_Eps"/>
    <property type="match status" value="1"/>
</dbReference>
<dbReference type="GO" id="GO:0046872">
    <property type="term" value="F:metal ion binding"/>
    <property type="evidence" value="ECO:0007669"/>
    <property type="project" value="InterPro"/>
</dbReference>
<dbReference type="PANTHER" id="PTHR11851">
    <property type="entry name" value="METALLOPROTEASE"/>
    <property type="match status" value="1"/>
</dbReference>
<comment type="similarity">
    <text evidence="10">Belongs to the peptidase M16 family. UQCRC2/QCR2 subfamily.</text>
</comment>
<proteinExistence type="inferred from homology"/>
<dbReference type="EMBL" id="MSZU01000087">
    <property type="protein sequence ID" value="OMP84711.1"/>
    <property type="molecule type" value="Genomic_DNA"/>
</dbReference>
<evidence type="ECO:0000256" key="13">
    <source>
        <dbReference type="SAM" id="MobiDB-lite"/>
    </source>
</evidence>
<dbReference type="OrthoDB" id="6369905at2759"/>
<dbReference type="GO" id="GO:0046933">
    <property type="term" value="F:proton-transporting ATP synthase activity, rotational mechanism"/>
    <property type="evidence" value="ECO:0007669"/>
    <property type="project" value="InterPro"/>
</dbReference>
<comment type="similarity">
    <text evidence="2">Belongs to the eukaryotic ATPase epsilon family.</text>
</comment>
<dbReference type="InterPro" id="IPR036742">
    <property type="entry name" value="ATP_synth_F1_esu_sf_mt"/>
</dbReference>
<dbReference type="InterPro" id="IPR050361">
    <property type="entry name" value="MPP/UQCRC_Complex"/>
</dbReference>
<keyword evidence="9" id="KW-0472">Membrane</keyword>
<reference evidence="16 17" key="1">
    <citation type="submission" date="2017-01" db="EMBL/GenBank/DDBJ databases">
        <title>Draft genome sequence of Diplodia seriata F98.1, a fungal species involved in grapevine trunk diseases.</title>
        <authorList>
            <person name="Robert-Siegwald G."/>
            <person name="Vallet J."/>
            <person name="Abou-Mansour E."/>
            <person name="Xu J."/>
            <person name="Rey P."/>
            <person name="Bertsch C."/>
            <person name="Rego C."/>
            <person name="Larignon P."/>
            <person name="Fontaine F."/>
            <person name="Lebrun M.-H."/>
        </authorList>
    </citation>
    <scope>NUCLEOTIDE SEQUENCE [LARGE SCALE GENOMIC DNA]</scope>
    <source>
        <strain evidence="16 17">F98.1</strain>
    </source>
</reference>
<evidence type="ECO:0000256" key="4">
    <source>
        <dbReference type="ARBA" id="ARBA00022660"/>
    </source>
</evidence>
<evidence type="ECO:0000313" key="17">
    <source>
        <dbReference type="Proteomes" id="UP000190776"/>
    </source>
</evidence>
<evidence type="ECO:0000256" key="8">
    <source>
        <dbReference type="ARBA" id="ARBA00023128"/>
    </source>
</evidence>
<sequence>MLSRQSVGRHAQRALRRQCAQPAGRRGLAAPASGSFQYQTGDHSGVKFASRDLAGPTTTLALVSKAGTRYQPLPGLTEALEKFAFKSTNRRSALRIVRESELLGAELLPYHSRENLVLATKFLRDDLPYYVELLAEAATQTKFPSHTLHEEVIPLIQMAHKKGLANTSELALNSVHGLAFHRGLGAPIVPTSSAGYYKYLEPETVAEFAAQAYAKPNFAIVANGAEHGELTKWVGEFFSGVSTTKALETPQTKYYGGEERIAHAGKNTIVIGFPGSSSYTGGFYKPEIAILGSLLGGQSQIKWTSGFSLLSKASEKFPGAKVDTKSLIYSDAGLLTITISGAAKDVSGAAAEAVKTVQEIASGNIKSEDIQKAKARAKYLELEHGQNIFGSLELTGAGLAQSGKPYQLDETAKAIDGVSEEAVKKAAAELLESRASVSTVGDLFALPFAEELGLKVYNRYLAIASRVVRRSLKEEPRLAASRRGESDLRFAKWENGKQGEPKSLNSANQAATEAAAKEA</sequence>
<dbReference type="Proteomes" id="UP000190776">
    <property type="component" value="Unassembled WGS sequence"/>
</dbReference>
<evidence type="ECO:0000256" key="10">
    <source>
        <dbReference type="ARBA" id="ARBA00038146"/>
    </source>
</evidence>
<keyword evidence="8" id="KW-0496">Mitochondrion</keyword>
<evidence type="ECO:0000256" key="5">
    <source>
        <dbReference type="ARBA" id="ARBA00022792"/>
    </source>
</evidence>
<evidence type="ECO:0000256" key="2">
    <source>
        <dbReference type="ARBA" id="ARBA00009502"/>
    </source>
</evidence>
<dbReference type="InterPro" id="IPR007863">
    <property type="entry name" value="Peptidase_M16_C"/>
</dbReference>
<dbReference type="InterPro" id="IPR006721">
    <property type="entry name" value="ATP_synth_F1_esu_mt"/>
</dbReference>
<evidence type="ECO:0000256" key="11">
    <source>
        <dbReference type="ARBA" id="ARBA00040751"/>
    </source>
</evidence>
<gene>
    <name evidence="16" type="ORF">BK809_0001814</name>
</gene>
<feature type="compositionally biased region" description="Low complexity" evidence="13">
    <location>
        <begin position="507"/>
        <end position="519"/>
    </location>
</feature>
<keyword evidence="3" id="KW-0813">Transport</keyword>
<dbReference type="Pfam" id="PF00675">
    <property type="entry name" value="Peptidase_M16"/>
    <property type="match status" value="1"/>
</dbReference>
<dbReference type="FunFam" id="3.30.830.10:FF:000021">
    <property type="entry name" value="Cytochrome b-c1 complex subunit 2"/>
    <property type="match status" value="1"/>
</dbReference>
<dbReference type="PANTHER" id="PTHR11851:SF209">
    <property type="entry name" value="CYTOCHROME B-C1 COMPLEX SUBUNIT 2, MITOCHONDRIAL"/>
    <property type="match status" value="1"/>
</dbReference>
<dbReference type="GO" id="GO:0045259">
    <property type="term" value="C:proton-transporting ATP synthase complex"/>
    <property type="evidence" value="ECO:0007669"/>
    <property type="project" value="InterPro"/>
</dbReference>
<dbReference type="SUPFAM" id="SSF48690">
    <property type="entry name" value="Epsilon subunit of mitochondrial F1F0-ATP synthase"/>
    <property type="match status" value="1"/>
</dbReference>
<dbReference type="STRING" id="420778.A0A1S8BBN4"/>
<keyword evidence="5" id="KW-0999">Mitochondrion inner membrane</keyword>
<dbReference type="GO" id="GO:0005743">
    <property type="term" value="C:mitochondrial inner membrane"/>
    <property type="evidence" value="ECO:0007669"/>
    <property type="project" value="UniProtKB-SubCell"/>
</dbReference>
<evidence type="ECO:0000259" key="14">
    <source>
        <dbReference type="Pfam" id="PF00675"/>
    </source>
</evidence>
<dbReference type="InterPro" id="IPR011765">
    <property type="entry name" value="Pept_M16_N"/>
</dbReference>
<feature type="domain" description="Peptidase M16 C-terminal" evidence="15">
    <location>
        <begin position="201"/>
        <end position="375"/>
    </location>
</feature>
<evidence type="ECO:0000256" key="12">
    <source>
        <dbReference type="ARBA" id="ARBA00041372"/>
    </source>
</evidence>
<comment type="subcellular location">
    <subcellularLocation>
        <location evidence="1">Mitochondrion inner membrane</location>
        <topology evidence="1">Peripheral membrane protein</topology>
        <orientation evidence="1">Matrix side</orientation>
    </subcellularLocation>
</comment>
<comment type="caution">
    <text evidence="16">The sequence shown here is derived from an EMBL/GenBank/DDBJ whole genome shotgun (WGS) entry which is preliminary data.</text>
</comment>
<evidence type="ECO:0000256" key="1">
    <source>
        <dbReference type="ARBA" id="ARBA00004443"/>
    </source>
</evidence>
<dbReference type="InterPro" id="IPR011249">
    <property type="entry name" value="Metalloenz_LuxS/M16"/>
</dbReference>
<feature type="compositionally biased region" description="Basic and acidic residues" evidence="13">
    <location>
        <begin position="489"/>
        <end position="500"/>
    </location>
</feature>
<dbReference type="AlphaFoldDB" id="A0A1S8BBN4"/>
<feature type="region of interest" description="Disordered" evidence="13">
    <location>
        <begin position="489"/>
        <end position="519"/>
    </location>
</feature>
<name>A0A1S8BBN4_9PEZI</name>
<keyword evidence="4" id="KW-0679">Respiratory chain</keyword>
<evidence type="ECO:0000256" key="9">
    <source>
        <dbReference type="ARBA" id="ARBA00023136"/>
    </source>
</evidence>
<organism evidence="16 17">
    <name type="scientific">Diplodia seriata</name>
    <dbReference type="NCBI Taxonomy" id="420778"/>
    <lineage>
        <taxon>Eukaryota</taxon>
        <taxon>Fungi</taxon>
        <taxon>Dikarya</taxon>
        <taxon>Ascomycota</taxon>
        <taxon>Pezizomycotina</taxon>
        <taxon>Dothideomycetes</taxon>
        <taxon>Dothideomycetes incertae sedis</taxon>
        <taxon>Botryosphaeriales</taxon>
        <taxon>Botryosphaeriaceae</taxon>
        <taxon>Diplodia</taxon>
    </lineage>
</organism>
<accession>A0A1S8BBN4</accession>
<dbReference type="Pfam" id="PF05193">
    <property type="entry name" value="Peptidase_M16_C"/>
    <property type="match status" value="1"/>
</dbReference>